<dbReference type="InterPro" id="IPR014748">
    <property type="entry name" value="Enoyl-CoA_hydra_C"/>
</dbReference>
<dbReference type="InterPro" id="IPR029045">
    <property type="entry name" value="ClpP/crotonase-like_dom_sf"/>
</dbReference>
<dbReference type="InterPro" id="IPR001753">
    <property type="entry name" value="Enoyl-CoA_hydra/iso"/>
</dbReference>
<dbReference type="Gene3D" id="1.10.12.10">
    <property type="entry name" value="Lyase 2-enoyl-coa Hydratase, Chain A, domain 2"/>
    <property type="match status" value="1"/>
</dbReference>
<gene>
    <name evidence="1" type="ORF">METZ01_LOCUS438420</name>
</gene>
<name>A0A382YQJ0_9ZZZZ</name>
<dbReference type="SUPFAM" id="SSF52096">
    <property type="entry name" value="ClpP/crotonase"/>
    <property type="match status" value="1"/>
</dbReference>
<protein>
    <recommendedName>
        <fullName evidence="2">Enoyl-CoA hydratase</fullName>
    </recommendedName>
</protein>
<dbReference type="Pfam" id="PF00378">
    <property type="entry name" value="ECH_1"/>
    <property type="match status" value="1"/>
</dbReference>
<evidence type="ECO:0008006" key="2">
    <source>
        <dbReference type="Google" id="ProtNLM"/>
    </source>
</evidence>
<dbReference type="EMBL" id="UINC01177762">
    <property type="protein sequence ID" value="SVD85566.1"/>
    <property type="molecule type" value="Genomic_DNA"/>
</dbReference>
<organism evidence="1">
    <name type="scientific">marine metagenome</name>
    <dbReference type="NCBI Taxonomy" id="408172"/>
    <lineage>
        <taxon>unclassified sequences</taxon>
        <taxon>metagenomes</taxon>
        <taxon>ecological metagenomes</taxon>
    </lineage>
</organism>
<feature type="non-terminal residue" evidence="1">
    <location>
        <position position="1"/>
    </location>
</feature>
<proteinExistence type="predicted"/>
<dbReference type="AlphaFoldDB" id="A0A382YQJ0"/>
<dbReference type="PANTHER" id="PTHR43459:SF1">
    <property type="entry name" value="EG:BACN32G11.4 PROTEIN"/>
    <property type="match status" value="1"/>
</dbReference>
<sequence length="117" mass="12950">TGVNLLHYYVGLGVMTEMAFFGEPLDAAKMERYGIANRVVADDKLEEATMEMAAKLADGPTRSIGFTKAAIRKGWFQDVDVAYDHQGYAQQLANQTEDRAEGGKAFAEKRLPNFEGR</sequence>
<dbReference type="Gene3D" id="3.90.226.10">
    <property type="entry name" value="2-enoyl-CoA Hydratase, Chain A, domain 1"/>
    <property type="match status" value="1"/>
</dbReference>
<reference evidence="1" key="1">
    <citation type="submission" date="2018-05" db="EMBL/GenBank/DDBJ databases">
        <authorList>
            <person name="Lanie J.A."/>
            <person name="Ng W.-L."/>
            <person name="Kazmierczak K.M."/>
            <person name="Andrzejewski T.M."/>
            <person name="Davidsen T.M."/>
            <person name="Wayne K.J."/>
            <person name="Tettelin H."/>
            <person name="Glass J.I."/>
            <person name="Rusch D."/>
            <person name="Podicherti R."/>
            <person name="Tsui H.-C.T."/>
            <person name="Winkler M.E."/>
        </authorList>
    </citation>
    <scope>NUCLEOTIDE SEQUENCE</scope>
</reference>
<accession>A0A382YQJ0</accession>
<dbReference type="PANTHER" id="PTHR43459">
    <property type="entry name" value="ENOYL-COA HYDRATASE"/>
    <property type="match status" value="1"/>
</dbReference>
<evidence type="ECO:0000313" key="1">
    <source>
        <dbReference type="EMBL" id="SVD85566.1"/>
    </source>
</evidence>